<proteinExistence type="predicted"/>
<organism evidence="1 2">
    <name type="scientific">Serratia marcescens</name>
    <dbReference type="NCBI Taxonomy" id="615"/>
    <lineage>
        <taxon>Bacteria</taxon>
        <taxon>Pseudomonadati</taxon>
        <taxon>Pseudomonadota</taxon>
        <taxon>Gammaproteobacteria</taxon>
        <taxon>Enterobacterales</taxon>
        <taxon>Yersiniaceae</taxon>
        <taxon>Serratia</taxon>
    </lineage>
</organism>
<dbReference type="EMBL" id="VOUQ01000008">
    <property type="protein sequence ID" value="TXE32346.1"/>
    <property type="molecule type" value="Genomic_DNA"/>
</dbReference>
<protein>
    <recommendedName>
        <fullName evidence="3">Phage protein</fullName>
    </recommendedName>
</protein>
<evidence type="ECO:0000313" key="2">
    <source>
        <dbReference type="Proteomes" id="UP000321126"/>
    </source>
</evidence>
<dbReference type="Proteomes" id="UP000321126">
    <property type="component" value="Unassembled WGS sequence"/>
</dbReference>
<dbReference type="RefSeq" id="WP_060433223.1">
    <property type="nucleotide sequence ID" value="NZ_CAMKJO010000001.1"/>
</dbReference>
<sequence>MDKPLITLPSWMNKGEPKKLAAACVNFWEKVKGWISFPLAQGDPETCTVQILNLLAYQRDIDRFEGEPLWLYRLRVKHAFVNAQDSGSFIGFKRIFERLKIGDMQQLERQPGVDWDVIIIRVNDNQLAANATLMNEIIRKYGRTCRRYRFEVLNVAPLGMRAGWFDNDHQLIAARPGKDAAIITESRLYIMTEAGEILTV</sequence>
<comment type="caution">
    <text evidence="1">The sequence shown here is derived from an EMBL/GenBank/DDBJ whole genome shotgun (WGS) entry which is preliminary data.</text>
</comment>
<dbReference type="AlphaFoldDB" id="A0A5C7CCH8"/>
<name>A0A5C7CCH8_SERMA</name>
<reference evidence="1 2" key="1">
    <citation type="submission" date="2019-07" db="EMBL/GenBank/DDBJ databases">
        <title>Serratia strains were isolated from fresh produce.</title>
        <authorList>
            <person name="Cho G.-S."/>
            <person name="Stein M."/>
            <person name="Lee W."/>
            <person name="Suh S.H."/>
            <person name="Franz C.M.A.P."/>
        </authorList>
    </citation>
    <scope>NUCLEOTIDE SEQUENCE [LARGE SCALE GENOMIC DNA]</scope>
    <source>
        <strain evidence="1 2">S16</strain>
    </source>
</reference>
<evidence type="ECO:0008006" key="3">
    <source>
        <dbReference type="Google" id="ProtNLM"/>
    </source>
</evidence>
<gene>
    <name evidence="1" type="ORF">FOT62_16455</name>
</gene>
<accession>A0A5C7CCH8</accession>
<evidence type="ECO:0000313" key="1">
    <source>
        <dbReference type="EMBL" id="TXE32346.1"/>
    </source>
</evidence>